<accession>A0A9P8AL82</accession>
<gene>
    <name evidence="1" type="ORF">BT62DRAFT_924337</name>
</gene>
<organism evidence="1 2">
    <name type="scientific">Guyanagaster necrorhizus</name>
    <dbReference type="NCBI Taxonomy" id="856835"/>
    <lineage>
        <taxon>Eukaryota</taxon>
        <taxon>Fungi</taxon>
        <taxon>Dikarya</taxon>
        <taxon>Basidiomycota</taxon>
        <taxon>Agaricomycotina</taxon>
        <taxon>Agaricomycetes</taxon>
        <taxon>Agaricomycetidae</taxon>
        <taxon>Agaricales</taxon>
        <taxon>Marasmiineae</taxon>
        <taxon>Physalacriaceae</taxon>
        <taxon>Guyanagaster</taxon>
    </lineage>
</organism>
<proteinExistence type="predicted"/>
<dbReference type="AlphaFoldDB" id="A0A9P8AL82"/>
<dbReference type="Proteomes" id="UP000812287">
    <property type="component" value="Unassembled WGS sequence"/>
</dbReference>
<dbReference type="RefSeq" id="XP_043033453.1">
    <property type="nucleotide sequence ID" value="XM_043184598.1"/>
</dbReference>
<evidence type="ECO:0000313" key="1">
    <source>
        <dbReference type="EMBL" id="KAG7439953.1"/>
    </source>
</evidence>
<protein>
    <submittedName>
        <fullName evidence="1">Uncharacterized protein</fullName>
    </submittedName>
</protein>
<reference evidence="1" key="1">
    <citation type="submission" date="2020-11" db="EMBL/GenBank/DDBJ databases">
        <title>Adaptations for nitrogen fixation in a non-lichenized fungal sporocarp promotes dispersal by wood-feeding termites.</title>
        <authorList>
            <consortium name="DOE Joint Genome Institute"/>
            <person name="Koch R.A."/>
            <person name="Yoon G."/>
            <person name="Arayal U."/>
            <person name="Lail K."/>
            <person name="Amirebrahimi M."/>
            <person name="Labutti K."/>
            <person name="Lipzen A."/>
            <person name="Riley R."/>
            <person name="Barry K."/>
            <person name="Henrissat B."/>
            <person name="Grigoriev I.V."/>
            <person name="Herr J.R."/>
            <person name="Aime M.C."/>
        </authorList>
    </citation>
    <scope>NUCLEOTIDE SEQUENCE</scope>
    <source>
        <strain evidence="1">MCA 3950</strain>
    </source>
</reference>
<dbReference type="OrthoDB" id="2675946at2759"/>
<keyword evidence="2" id="KW-1185">Reference proteome</keyword>
<dbReference type="GeneID" id="66106895"/>
<sequence length="107" mass="11942">MEFLGIKLAGRQIRDHIIDVHYLLLFISCHSLKSYFLQPLYDAIKDLMDAAFDESSCSGLNSNENTVDIVANIFLATCQMASGNCGDDFYQMMIKQLQILSIAISGI</sequence>
<evidence type="ECO:0000313" key="2">
    <source>
        <dbReference type="Proteomes" id="UP000812287"/>
    </source>
</evidence>
<comment type="caution">
    <text evidence="1">The sequence shown here is derived from an EMBL/GenBank/DDBJ whole genome shotgun (WGS) entry which is preliminary data.</text>
</comment>
<dbReference type="EMBL" id="MU250579">
    <property type="protein sequence ID" value="KAG7439953.1"/>
    <property type="molecule type" value="Genomic_DNA"/>
</dbReference>
<name>A0A9P8AL82_9AGAR</name>